<reference evidence="1" key="1">
    <citation type="journal article" date="2020" name="Stud. Mycol.">
        <title>101 Dothideomycetes genomes: a test case for predicting lifestyles and emergence of pathogens.</title>
        <authorList>
            <person name="Haridas S."/>
            <person name="Albert R."/>
            <person name="Binder M."/>
            <person name="Bloem J."/>
            <person name="Labutti K."/>
            <person name="Salamov A."/>
            <person name="Andreopoulos B."/>
            <person name="Baker S."/>
            <person name="Barry K."/>
            <person name="Bills G."/>
            <person name="Bluhm B."/>
            <person name="Cannon C."/>
            <person name="Castanera R."/>
            <person name="Culley D."/>
            <person name="Daum C."/>
            <person name="Ezra D."/>
            <person name="Gonzalez J."/>
            <person name="Henrissat B."/>
            <person name="Kuo A."/>
            <person name="Liang C."/>
            <person name="Lipzen A."/>
            <person name="Lutzoni F."/>
            <person name="Magnuson J."/>
            <person name="Mondo S."/>
            <person name="Nolan M."/>
            <person name="Ohm R."/>
            <person name="Pangilinan J."/>
            <person name="Park H.-J."/>
            <person name="Ramirez L."/>
            <person name="Alfaro M."/>
            <person name="Sun H."/>
            <person name="Tritt A."/>
            <person name="Yoshinaga Y."/>
            <person name="Zwiers L.-H."/>
            <person name="Turgeon B."/>
            <person name="Goodwin S."/>
            <person name="Spatafora J."/>
            <person name="Crous P."/>
            <person name="Grigoriev I."/>
        </authorList>
    </citation>
    <scope>NUCLEOTIDE SEQUENCE</scope>
    <source>
        <strain evidence="1">CBS 161.51</strain>
    </source>
</reference>
<dbReference type="Proteomes" id="UP000800038">
    <property type="component" value="Unassembled WGS sequence"/>
</dbReference>
<name>A0A6A5SWS4_9PLEO</name>
<protein>
    <submittedName>
        <fullName evidence="1">Uncharacterized protein</fullName>
    </submittedName>
</protein>
<organism evidence="1 2">
    <name type="scientific">Clathrospora elynae</name>
    <dbReference type="NCBI Taxonomy" id="706981"/>
    <lineage>
        <taxon>Eukaryota</taxon>
        <taxon>Fungi</taxon>
        <taxon>Dikarya</taxon>
        <taxon>Ascomycota</taxon>
        <taxon>Pezizomycotina</taxon>
        <taxon>Dothideomycetes</taxon>
        <taxon>Pleosporomycetidae</taxon>
        <taxon>Pleosporales</taxon>
        <taxon>Diademaceae</taxon>
        <taxon>Clathrospora</taxon>
    </lineage>
</organism>
<dbReference type="EMBL" id="ML976015">
    <property type="protein sequence ID" value="KAF1944703.1"/>
    <property type="molecule type" value="Genomic_DNA"/>
</dbReference>
<evidence type="ECO:0000313" key="1">
    <source>
        <dbReference type="EMBL" id="KAF1944703.1"/>
    </source>
</evidence>
<sequence length="124" mass="13968">MLAHPRPQHTDLSHDTQHHNAFIDCGHLSEILVNFLSHIFAPASYLQCTSLMPCWSPLPSDTCATQRKQKLIVVDDSALLENEEDGGPLCREATIASWKAGPAKKERRSLQWLASVMKRDLHKK</sequence>
<gene>
    <name evidence="1" type="ORF">EJ02DRAFT_452301</name>
</gene>
<dbReference type="AlphaFoldDB" id="A0A6A5SWS4"/>
<proteinExistence type="predicted"/>
<accession>A0A6A5SWS4</accession>
<dbReference type="OrthoDB" id="3693541at2759"/>
<evidence type="ECO:0000313" key="2">
    <source>
        <dbReference type="Proteomes" id="UP000800038"/>
    </source>
</evidence>
<keyword evidence="2" id="KW-1185">Reference proteome</keyword>